<reference evidence="4 5" key="1">
    <citation type="submission" date="2018-09" db="EMBL/GenBank/DDBJ databases">
        <title>Streptomyces sp. nov. DS1-2, an endophytic actinomycete isolated from roots of Dendrobium scabrilingue.</title>
        <authorList>
            <person name="Kuncharoen N."/>
            <person name="Kudo T."/>
            <person name="Ohkuma M."/>
            <person name="Yuki M."/>
            <person name="Tanasupawat S."/>
        </authorList>
    </citation>
    <scope>NUCLEOTIDE SEQUENCE [LARGE SCALE GENOMIC DNA]</scope>
    <source>
        <strain evidence="2 5">AZ1-7</strain>
        <strain evidence="3 4">DS1-2</strain>
    </source>
</reference>
<evidence type="ECO:0000313" key="3">
    <source>
        <dbReference type="EMBL" id="RKN18305.1"/>
    </source>
</evidence>
<dbReference type="Gene3D" id="3.20.20.100">
    <property type="entry name" value="NADP-dependent oxidoreductase domain"/>
    <property type="match status" value="1"/>
</dbReference>
<dbReference type="InterPro" id="IPR023210">
    <property type="entry name" value="NADP_OxRdtase_dom"/>
</dbReference>
<dbReference type="InterPro" id="IPR020471">
    <property type="entry name" value="AKR"/>
</dbReference>
<gene>
    <name evidence="3" type="ORF">D7318_22350</name>
    <name evidence="2" type="ORF">D7319_18115</name>
</gene>
<evidence type="ECO:0000313" key="5">
    <source>
        <dbReference type="Proteomes" id="UP000275024"/>
    </source>
</evidence>
<sequence>MSATPAGLAPGERVPLGRTGLTVSRLGLGLAPIGGMFASVPPEVATATVERAWELGLRLYDTAPVYGYGRSEARAGAALADKPRDAFVLCTKVGRLIEPGGPDTQPLWADPPPGIGPRLDHSYAATHRSVAESLDRLGLDRVDVLHIHDPDLDYPTALGGAYRALDELRRDGAIGAVSLGVNHPAVAARFVREAPAPGPDCVLVAGGCTLLDRSAADDLLPLCADRGIAVMAAGVITPALAAAERAAVRAVCDRHGVPPLAAALQLPLSLPAVTTVLVGARTPEEITESATQLAHPIPEAFWPELTEAVEGGAGR</sequence>
<dbReference type="PANTHER" id="PTHR42686:SF1">
    <property type="entry name" value="GH17980P-RELATED"/>
    <property type="match status" value="1"/>
</dbReference>
<dbReference type="GO" id="GO:0016491">
    <property type="term" value="F:oxidoreductase activity"/>
    <property type="evidence" value="ECO:0007669"/>
    <property type="project" value="InterPro"/>
</dbReference>
<name>A0A3A9W4A2_9ACTN</name>
<evidence type="ECO:0000313" key="4">
    <source>
        <dbReference type="Proteomes" id="UP000268652"/>
    </source>
</evidence>
<dbReference type="RefSeq" id="WP_120698968.1">
    <property type="nucleotide sequence ID" value="NZ_RBDX01000014.1"/>
</dbReference>
<keyword evidence="4" id="KW-1185">Reference proteome</keyword>
<dbReference type="GO" id="GO:0005829">
    <property type="term" value="C:cytosol"/>
    <property type="evidence" value="ECO:0007669"/>
    <property type="project" value="TreeGrafter"/>
</dbReference>
<feature type="domain" description="NADP-dependent oxidoreductase" evidence="1">
    <location>
        <begin position="25"/>
        <end position="309"/>
    </location>
</feature>
<dbReference type="EMBL" id="RBDX01000014">
    <property type="protein sequence ID" value="RKN07582.1"/>
    <property type="molecule type" value="Genomic_DNA"/>
</dbReference>
<dbReference type="AlphaFoldDB" id="A0A3A9W4A2"/>
<dbReference type="Proteomes" id="UP000268652">
    <property type="component" value="Unassembled WGS sequence"/>
</dbReference>
<evidence type="ECO:0000313" key="2">
    <source>
        <dbReference type="EMBL" id="RKN07582.1"/>
    </source>
</evidence>
<dbReference type="PANTHER" id="PTHR42686">
    <property type="entry name" value="GH17980P-RELATED"/>
    <property type="match status" value="1"/>
</dbReference>
<dbReference type="SUPFAM" id="SSF51430">
    <property type="entry name" value="NAD(P)-linked oxidoreductase"/>
    <property type="match status" value="1"/>
</dbReference>
<dbReference type="Pfam" id="PF00248">
    <property type="entry name" value="Aldo_ket_red"/>
    <property type="match status" value="1"/>
</dbReference>
<dbReference type="EMBL" id="RBDY01000020">
    <property type="protein sequence ID" value="RKN18305.1"/>
    <property type="molecule type" value="Genomic_DNA"/>
</dbReference>
<comment type="caution">
    <text evidence="2">The sequence shown here is derived from an EMBL/GenBank/DDBJ whole genome shotgun (WGS) entry which is preliminary data.</text>
</comment>
<protein>
    <submittedName>
        <fullName evidence="2">Aldo/keto reductase</fullName>
    </submittedName>
</protein>
<dbReference type="OrthoDB" id="9768851at2"/>
<proteinExistence type="predicted"/>
<dbReference type="Proteomes" id="UP000275024">
    <property type="component" value="Unassembled WGS sequence"/>
</dbReference>
<dbReference type="InterPro" id="IPR036812">
    <property type="entry name" value="NAD(P)_OxRdtase_dom_sf"/>
</dbReference>
<organism evidence="2 5">
    <name type="scientific">Streptomyces radicis</name>
    <dbReference type="NCBI Taxonomy" id="1750517"/>
    <lineage>
        <taxon>Bacteria</taxon>
        <taxon>Bacillati</taxon>
        <taxon>Actinomycetota</taxon>
        <taxon>Actinomycetes</taxon>
        <taxon>Kitasatosporales</taxon>
        <taxon>Streptomycetaceae</taxon>
        <taxon>Streptomyces</taxon>
    </lineage>
</organism>
<evidence type="ECO:0000259" key="1">
    <source>
        <dbReference type="Pfam" id="PF00248"/>
    </source>
</evidence>
<accession>A0A3A9W4A2</accession>
<dbReference type="CDD" id="cd19152">
    <property type="entry name" value="AKR_AKR15A"/>
    <property type="match status" value="1"/>
</dbReference>